<organism evidence="1 2">
    <name type="scientific">Candidatus Curtissbacteria bacterium RIFCSPHIGHO2_01_FULL_41_13</name>
    <dbReference type="NCBI Taxonomy" id="1797745"/>
    <lineage>
        <taxon>Bacteria</taxon>
        <taxon>Candidatus Curtissiibacteriota</taxon>
    </lineage>
</organism>
<proteinExistence type="predicted"/>
<reference evidence="1 2" key="1">
    <citation type="journal article" date="2016" name="Nat. Commun.">
        <title>Thousands of microbial genomes shed light on interconnected biogeochemical processes in an aquifer system.</title>
        <authorList>
            <person name="Anantharaman K."/>
            <person name="Brown C.T."/>
            <person name="Hug L.A."/>
            <person name="Sharon I."/>
            <person name="Castelle C.J."/>
            <person name="Probst A.J."/>
            <person name="Thomas B.C."/>
            <person name="Singh A."/>
            <person name="Wilkins M.J."/>
            <person name="Karaoz U."/>
            <person name="Brodie E.L."/>
            <person name="Williams K.H."/>
            <person name="Hubbard S.S."/>
            <person name="Banfield J.F."/>
        </authorList>
    </citation>
    <scope>NUCLEOTIDE SEQUENCE [LARGE SCALE GENOMIC DNA]</scope>
</reference>
<dbReference type="AlphaFoldDB" id="A0A1F5FZV1"/>
<accession>A0A1F5FZV1</accession>
<protein>
    <submittedName>
        <fullName evidence="1">Uncharacterized protein</fullName>
    </submittedName>
</protein>
<sequence>MNEPKSVDLESPKDIEEVDFRNLTAENIQEFMPEWEYQPNKQLKSGGRGVVFSRNIDGKTWELHVDQSRPRISLISSAGDQHIVELGGSLPVSLNRRDKELRFRGDTSFYRIWPDQHRYRKGATPGTSSWDESVVILRSTLSSPEK</sequence>
<evidence type="ECO:0000313" key="2">
    <source>
        <dbReference type="Proteomes" id="UP000177069"/>
    </source>
</evidence>
<dbReference type="EMBL" id="MFBA01000035">
    <property type="protein sequence ID" value="OGD85153.1"/>
    <property type="molecule type" value="Genomic_DNA"/>
</dbReference>
<comment type="caution">
    <text evidence="1">The sequence shown here is derived from an EMBL/GenBank/DDBJ whole genome shotgun (WGS) entry which is preliminary data.</text>
</comment>
<name>A0A1F5FZV1_9BACT</name>
<dbReference type="Proteomes" id="UP000177069">
    <property type="component" value="Unassembled WGS sequence"/>
</dbReference>
<evidence type="ECO:0000313" key="1">
    <source>
        <dbReference type="EMBL" id="OGD85153.1"/>
    </source>
</evidence>
<gene>
    <name evidence="1" type="ORF">A2696_00220</name>
</gene>